<evidence type="ECO:0000313" key="1">
    <source>
        <dbReference type="EMBL" id="GCB64788.1"/>
    </source>
</evidence>
<dbReference type="PANTHER" id="PTHR12369:SF46">
    <property type="entry name" value="N-ACETYL-BETA-GLUCOSAMINYL-GLYCOPROTEIN 4-BETA-N-ACETYLGALACTOSAMINYLTRANSFERASE 1"/>
    <property type="match status" value="1"/>
</dbReference>
<reference evidence="1 2" key="1">
    <citation type="journal article" date="2018" name="Nat. Ecol. Evol.">
        <title>Shark genomes provide insights into elasmobranch evolution and the origin of vertebrates.</title>
        <authorList>
            <person name="Hara Y"/>
            <person name="Yamaguchi K"/>
            <person name="Onimaru K"/>
            <person name="Kadota M"/>
            <person name="Koyanagi M"/>
            <person name="Keeley SD"/>
            <person name="Tatsumi K"/>
            <person name="Tanaka K"/>
            <person name="Motone F"/>
            <person name="Kageyama Y"/>
            <person name="Nozu R"/>
            <person name="Adachi N"/>
            <person name="Nishimura O"/>
            <person name="Nakagawa R"/>
            <person name="Tanegashima C"/>
            <person name="Kiyatake I"/>
            <person name="Matsumoto R"/>
            <person name="Murakumo K"/>
            <person name="Nishida K"/>
            <person name="Terakita A"/>
            <person name="Kuratani S"/>
            <person name="Sato K"/>
            <person name="Hyodo S Kuraku.S."/>
        </authorList>
    </citation>
    <scope>NUCLEOTIDE SEQUENCE [LARGE SCALE GENOMIC DNA]</scope>
</reference>
<dbReference type="OrthoDB" id="9950667at2759"/>
<gene>
    <name evidence="1" type="ORF">scyTo_0004665</name>
</gene>
<organism evidence="1 2">
    <name type="scientific">Scyliorhinus torazame</name>
    <name type="common">Cloudy catshark</name>
    <name type="synonym">Catulus torazame</name>
    <dbReference type="NCBI Taxonomy" id="75743"/>
    <lineage>
        <taxon>Eukaryota</taxon>
        <taxon>Metazoa</taxon>
        <taxon>Chordata</taxon>
        <taxon>Craniata</taxon>
        <taxon>Vertebrata</taxon>
        <taxon>Chondrichthyes</taxon>
        <taxon>Elasmobranchii</taxon>
        <taxon>Galeomorphii</taxon>
        <taxon>Galeoidea</taxon>
        <taxon>Carcharhiniformes</taxon>
        <taxon>Scyliorhinidae</taxon>
        <taxon>Scyliorhinus</taxon>
    </lineage>
</organism>
<dbReference type="EMBL" id="BFAA01001395">
    <property type="protein sequence ID" value="GCB64788.1"/>
    <property type="molecule type" value="Genomic_DNA"/>
</dbReference>
<dbReference type="InterPro" id="IPR051227">
    <property type="entry name" value="CS_glycosyltransferase"/>
</dbReference>
<protein>
    <submittedName>
        <fullName evidence="1">Uncharacterized protein</fullName>
    </submittedName>
</protein>
<dbReference type="STRING" id="75743.A0A401NV77"/>
<dbReference type="GO" id="GO:0008376">
    <property type="term" value="F:acetylgalactosaminyltransferase activity"/>
    <property type="evidence" value="ECO:0007669"/>
    <property type="project" value="TreeGrafter"/>
</dbReference>
<accession>A0A401NV77</accession>
<proteinExistence type="predicted"/>
<sequence length="76" mass="9053">MESVISARRYYFEVLHKQDDKGSDHVEVGWRPFLPGVKFEIIDSPHISLYTGIWHAEEDSKWNEDIGWKEEIGREY</sequence>
<dbReference type="PANTHER" id="PTHR12369">
    <property type="entry name" value="CHONDROITIN SYNTHASE"/>
    <property type="match status" value="1"/>
</dbReference>
<name>A0A401NV77_SCYTO</name>
<keyword evidence="2" id="KW-1185">Reference proteome</keyword>
<comment type="caution">
    <text evidence="1">The sequence shown here is derived from an EMBL/GenBank/DDBJ whole genome shotgun (WGS) entry which is preliminary data.</text>
</comment>
<dbReference type="Proteomes" id="UP000288216">
    <property type="component" value="Unassembled WGS sequence"/>
</dbReference>
<evidence type="ECO:0000313" key="2">
    <source>
        <dbReference type="Proteomes" id="UP000288216"/>
    </source>
</evidence>
<dbReference type="AlphaFoldDB" id="A0A401NV77"/>